<accession>W7U3V6</accession>
<evidence type="ECO:0000256" key="1">
    <source>
        <dbReference type="ARBA" id="ARBA00004629"/>
    </source>
</evidence>
<dbReference type="AlphaFoldDB" id="W7U3V6"/>
<dbReference type="EMBL" id="AZIL01000466">
    <property type="protein sequence ID" value="EWM27404.1"/>
    <property type="molecule type" value="Genomic_DNA"/>
</dbReference>
<reference evidence="6 7" key="1">
    <citation type="journal article" date="2014" name="Mol. Plant">
        <title>Chromosome Scale Genome Assembly and Transcriptome Profiling of Nannochloropsis gaditana in Nitrogen Depletion.</title>
        <authorList>
            <person name="Corteggiani Carpinelli E."/>
            <person name="Telatin A."/>
            <person name="Vitulo N."/>
            <person name="Forcato C."/>
            <person name="D'Angelo M."/>
            <person name="Schiavon R."/>
            <person name="Vezzi A."/>
            <person name="Giacometti G.M."/>
            <person name="Morosinotto T."/>
            <person name="Valle G."/>
        </authorList>
    </citation>
    <scope>NUCLEOTIDE SEQUENCE [LARGE SCALE GENOMIC DNA]</scope>
    <source>
        <strain evidence="6 7">B-31</strain>
    </source>
</reference>
<dbReference type="GO" id="GO:0007094">
    <property type="term" value="P:mitotic spindle assembly checkpoint signaling"/>
    <property type="evidence" value="ECO:0007669"/>
    <property type="project" value="InterPro"/>
</dbReference>
<evidence type="ECO:0000256" key="4">
    <source>
        <dbReference type="ARBA" id="ARBA00023328"/>
    </source>
</evidence>
<dbReference type="OrthoDB" id="248495at2759"/>
<dbReference type="Proteomes" id="UP000019335">
    <property type="component" value="Chromosome 6"/>
</dbReference>
<proteinExistence type="predicted"/>
<keyword evidence="3" id="KW-0995">Kinetochore</keyword>
<feature type="domain" description="Protein kinase" evidence="5">
    <location>
        <begin position="1"/>
        <end position="285"/>
    </location>
</feature>
<keyword evidence="7" id="KW-1185">Reference proteome</keyword>
<evidence type="ECO:0000313" key="6">
    <source>
        <dbReference type="EMBL" id="EWM27404.1"/>
    </source>
</evidence>
<keyword evidence="4" id="KW-0137">Centromere</keyword>
<dbReference type="InterPro" id="IPR011009">
    <property type="entry name" value="Kinase-like_dom_sf"/>
</dbReference>
<dbReference type="InterPro" id="IPR015661">
    <property type="entry name" value="Bub1/Mad3"/>
</dbReference>
<gene>
    <name evidence="6" type="primary">MCPK</name>
    <name evidence="6" type="ORF">Naga_100212g10</name>
</gene>
<evidence type="ECO:0000256" key="2">
    <source>
        <dbReference type="ARBA" id="ARBA00022454"/>
    </source>
</evidence>
<evidence type="ECO:0000313" key="7">
    <source>
        <dbReference type="Proteomes" id="UP000019335"/>
    </source>
</evidence>
<dbReference type="InterPro" id="IPR000719">
    <property type="entry name" value="Prot_kinase_dom"/>
</dbReference>
<dbReference type="GO" id="GO:0005524">
    <property type="term" value="F:ATP binding"/>
    <property type="evidence" value="ECO:0007669"/>
    <property type="project" value="InterPro"/>
</dbReference>
<organism evidence="6 7">
    <name type="scientific">Nannochloropsis gaditana</name>
    <dbReference type="NCBI Taxonomy" id="72520"/>
    <lineage>
        <taxon>Eukaryota</taxon>
        <taxon>Sar</taxon>
        <taxon>Stramenopiles</taxon>
        <taxon>Ochrophyta</taxon>
        <taxon>Eustigmatophyceae</taxon>
        <taxon>Eustigmatales</taxon>
        <taxon>Monodopsidaceae</taxon>
        <taxon>Nannochloropsis</taxon>
    </lineage>
</organism>
<keyword evidence="2" id="KW-0158">Chromosome</keyword>
<dbReference type="Gene3D" id="1.10.510.10">
    <property type="entry name" value="Transferase(Phosphotransferase) domain 1"/>
    <property type="match status" value="1"/>
</dbReference>
<dbReference type="PANTHER" id="PTHR14030">
    <property type="entry name" value="MITOTIC CHECKPOINT SERINE/THREONINE-PROTEIN KINASE BUB1"/>
    <property type="match status" value="1"/>
</dbReference>
<protein>
    <submittedName>
        <fullName evidence="6">Serine threonine-prot</fullName>
    </submittedName>
</protein>
<sequence>MLALGHGRHPPRPSALAYCHKGWKYVVRKRTITSFLPPASYLNTPPSDIAFSSPSLSGLPEPLALHYTLQMLRVIRRLWVEGGMLHCDIRCDNFLMVGQGSLMVIDLGVSLDVRGAEEDQEESVEIQFLGGRAASGYQCRAMRAERSSKRDHGIQEGEMKRGWREDADLYALGASAYCLLHGHSPPSVYFADDMKGNEMKSKKAMKPTCCKGANYWRLKRYWEQEAWTRVLEGLMGADIESLRPTQAVQRLDELCDVLKEVLEGPKGKGLSCLLETVAREMGPFLAGVRAGRL</sequence>
<dbReference type="GO" id="GO:0000776">
    <property type="term" value="C:kinetochore"/>
    <property type="evidence" value="ECO:0007669"/>
    <property type="project" value="UniProtKB-KW"/>
</dbReference>
<dbReference type="PROSITE" id="PS50011">
    <property type="entry name" value="PROTEIN_KINASE_DOM"/>
    <property type="match status" value="1"/>
</dbReference>
<evidence type="ECO:0000259" key="5">
    <source>
        <dbReference type="PROSITE" id="PS50011"/>
    </source>
</evidence>
<comment type="subcellular location">
    <subcellularLocation>
        <location evidence="1">Chromosome</location>
        <location evidence="1">Centromere</location>
        <location evidence="1">Kinetochore</location>
    </subcellularLocation>
</comment>
<dbReference type="GO" id="GO:0004672">
    <property type="term" value="F:protein kinase activity"/>
    <property type="evidence" value="ECO:0007669"/>
    <property type="project" value="InterPro"/>
</dbReference>
<evidence type="ECO:0000256" key="3">
    <source>
        <dbReference type="ARBA" id="ARBA00022838"/>
    </source>
</evidence>
<comment type="caution">
    <text evidence="6">The sequence shown here is derived from an EMBL/GenBank/DDBJ whole genome shotgun (WGS) entry which is preliminary data.</text>
</comment>
<dbReference type="SUPFAM" id="SSF56112">
    <property type="entry name" value="Protein kinase-like (PK-like)"/>
    <property type="match status" value="1"/>
</dbReference>
<name>W7U3V6_9STRA</name>